<evidence type="ECO:0000313" key="4">
    <source>
        <dbReference type="EMBL" id="RMX55548.1"/>
    </source>
</evidence>
<sequence length="478" mass="50908">MPGDPSSRASGGIIAYNGDSARGWNDPPTFAFSNNSTGNRPKLDLRKRVSHQQALHGIQTPSPSLQPAVVNNEEITNGVGALKLNGVSQPLYTQPPVTTNAPLGSNNLDSIAQPLFTPPVTTTPPLVSHNLNGITQPLFTPAPVTTTSPLVNTNLMAPSIPTMFTRSVSTPSFTDAGTANSSDVSVNSTQSINPPGTHAHAKSTENLSGNLGQPLFALKDHSFEPIRTAPLHSIRSTAEISDHFDDHHSSPQIFHTITPPVTKASTMPSYQDNPLITQPSIPPPLPSQPPVGHTTPPLYPVHRQSPVPPTMLPQGNGIAKHPHMGHSMTPPPLPGNQISSSASLSAGNTPRSTSPSGEEKNGAVSNAVDNQEGLKITMDALQDVINKLQDNLEKRVADDIARRLQVMSQNWTNGKLSQGVKSRMIKLAQALDGGNVEEAHQIHISLMVDFVSEVNQWMVAVKKLINLVRTSSAFPAHS</sequence>
<keyword evidence="5" id="KW-1185">Reference proteome</keyword>
<dbReference type="EMBL" id="RCHS01001028">
    <property type="protein sequence ID" value="RMX55548.1"/>
    <property type="molecule type" value="Genomic_DNA"/>
</dbReference>
<organism evidence="4 5">
    <name type="scientific">Pocillopora damicornis</name>
    <name type="common">Cauliflower coral</name>
    <name type="synonym">Millepora damicornis</name>
    <dbReference type="NCBI Taxonomy" id="46731"/>
    <lineage>
        <taxon>Eukaryota</taxon>
        <taxon>Metazoa</taxon>
        <taxon>Cnidaria</taxon>
        <taxon>Anthozoa</taxon>
        <taxon>Hexacorallia</taxon>
        <taxon>Scleractinia</taxon>
        <taxon>Astrocoeniina</taxon>
        <taxon>Pocilloporidae</taxon>
        <taxon>Pocillopora</taxon>
    </lineage>
</organism>
<dbReference type="PANTHER" id="PTHR18834">
    <property type="entry name" value="STEROID RECEPTOR RNA ACTIVATOR 1"/>
    <property type="match status" value="1"/>
</dbReference>
<name>A0A3M6UQA7_POCDA</name>
<dbReference type="OrthoDB" id="5982138at2759"/>
<feature type="compositionally biased region" description="Polar residues" evidence="2">
    <location>
        <begin position="336"/>
        <end position="356"/>
    </location>
</feature>
<accession>A0A3M6UQA7</accession>
<feature type="coiled-coil region" evidence="1">
    <location>
        <begin position="371"/>
        <end position="398"/>
    </location>
</feature>
<dbReference type="Pfam" id="PF07304">
    <property type="entry name" value="SRA1"/>
    <property type="match status" value="1"/>
</dbReference>
<dbReference type="InterPro" id="IPR040243">
    <property type="entry name" value="Steroid_recept_RNA_1"/>
</dbReference>
<proteinExistence type="predicted"/>
<dbReference type="Proteomes" id="UP000275408">
    <property type="component" value="Unassembled WGS sequence"/>
</dbReference>
<feature type="region of interest" description="Disordered" evidence="2">
    <location>
        <begin position="1"/>
        <end position="20"/>
    </location>
</feature>
<dbReference type="FunFam" id="1.20.940.10:FF:000009">
    <property type="entry name" value="Protein transport protein Sec31A"/>
    <property type="match status" value="1"/>
</dbReference>
<dbReference type="PANTHER" id="PTHR18834:SF2">
    <property type="entry name" value="STEROID RECEPTOR RNA ACTIVATOR 1"/>
    <property type="match status" value="1"/>
</dbReference>
<dbReference type="AlphaFoldDB" id="A0A3M6UQA7"/>
<protein>
    <recommendedName>
        <fullName evidence="3">SRA1/Sec31 domain-containing protein</fullName>
    </recommendedName>
</protein>
<keyword evidence="1" id="KW-0175">Coiled coil</keyword>
<gene>
    <name evidence="4" type="ORF">pdam_00001742</name>
</gene>
<evidence type="ECO:0000256" key="2">
    <source>
        <dbReference type="SAM" id="MobiDB-lite"/>
    </source>
</evidence>
<dbReference type="GO" id="GO:0006357">
    <property type="term" value="P:regulation of transcription by RNA polymerase II"/>
    <property type="evidence" value="ECO:0007669"/>
    <property type="project" value="InterPro"/>
</dbReference>
<evidence type="ECO:0000259" key="3">
    <source>
        <dbReference type="Pfam" id="PF07304"/>
    </source>
</evidence>
<dbReference type="OMA" id="NQWMVAV"/>
<evidence type="ECO:0000256" key="1">
    <source>
        <dbReference type="SAM" id="Coils"/>
    </source>
</evidence>
<dbReference type="STRING" id="46731.A0A3M6UQA7"/>
<dbReference type="Gene3D" id="1.20.940.10">
    <property type="entry name" value="Functional domain of the splicing factor Prp18"/>
    <property type="match status" value="1"/>
</dbReference>
<comment type="caution">
    <text evidence="4">The sequence shown here is derived from an EMBL/GenBank/DDBJ whole genome shotgun (WGS) entry which is preliminary data.</text>
</comment>
<feature type="region of interest" description="Disordered" evidence="2">
    <location>
        <begin position="315"/>
        <end position="364"/>
    </location>
</feature>
<dbReference type="InterPro" id="IPR009917">
    <property type="entry name" value="SRA1/Sec31"/>
</dbReference>
<feature type="domain" description="SRA1/Sec31" evidence="3">
    <location>
        <begin position="342"/>
        <end position="470"/>
    </location>
</feature>
<dbReference type="GO" id="GO:0003713">
    <property type="term" value="F:transcription coactivator activity"/>
    <property type="evidence" value="ECO:0007669"/>
    <property type="project" value="InterPro"/>
</dbReference>
<evidence type="ECO:0000313" key="5">
    <source>
        <dbReference type="Proteomes" id="UP000275408"/>
    </source>
</evidence>
<dbReference type="GO" id="GO:0005634">
    <property type="term" value="C:nucleus"/>
    <property type="evidence" value="ECO:0007669"/>
    <property type="project" value="TreeGrafter"/>
</dbReference>
<reference evidence="4 5" key="1">
    <citation type="journal article" date="2018" name="Sci. Rep.">
        <title>Comparative analysis of the Pocillopora damicornis genome highlights role of immune system in coral evolution.</title>
        <authorList>
            <person name="Cunning R."/>
            <person name="Bay R.A."/>
            <person name="Gillette P."/>
            <person name="Baker A.C."/>
            <person name="Traylor-Knowles N."/>
        </authorList>
    </citation>
    <scope>NUCLEOTIDE SEQUENCE [LARGE SCALE GENOMIC DNA]</scope>
    <source>
        <strain evidence="4">RSMAS</strain>
        <tissue evidence="4">Whole animal</tissue>
    </source>
</reference>